<evidence type="ECO:0000313" key="6">
    <source>
        <dbReference type="Proteomes" id="UP000887568"/>
    </source>
</evidence>
<dbReference type="InterPro" id="IPR018247">
    <property type="entry name" value="EF_Hand_1_Ca_BS"/>
</dbReference>
<feature type="domain" description="EF-hand" evidence="4">
    <location>
        <begin position="721"/>
        <end position="756"/>
    </location>
</feature>
<feature type="compositionally biased region" description="Polar residues" evidence="3">
    <location>
        <begin position="563"/>
        <end position="572"/>
    </location>
</feature>
<evidence type="ECO:0000256" key="3">
    <source>
        <dbReference type="SAM" id="MobiDB-lite"/>
    </source>
</evidence>
<dbReference type="InterPro" id="IPR002048">
    <property type="entry name" value="EF_hand_dom"/>
</dbReference>
<proteinExistence type="predicted"/>
<feature type="compositionally biased region" description="Polar residues" evidence="3">
    <location>
        <begin position="505"/>
        <end position="517"/>
    </location>
</feature>
<name>A0A914B5W8_PATMI</name>
<sequence length="782" mass="87448">MNYQFTGGIISNKSIQSVCCLQLRWQIGVFEIQRSVGRMEAADRAASLLVFHRDRLNKLRNGISRVLDAFADVLDDKGGISGNEHAEVKKKLQEIEDTSWSRIREHFLDSHEPSDEPSDEPREGRNIARILLDFTDKLDDVKDALDDRLRELAQKKESKLQLDVKDLQKKLAEEKTKTADLRWKHQELAESSSSEKHFKGVLQQQLKEKQDIIAQLQRNGTVQLWEKEKAKLLEGSRQREENLTRELTQLRAAHEDMKDRLNRRIKDLEEKVRLERMKDIVSKLASKDEMEADVESLKRQLYTKEVDLARLDQELINQQRLIVGCIKGIQRDFRVMGERQEGRRLRKDDMQKMNLILDAILTGAKEARLDITKADLPLHYIALPEDIVAHPVKRMTRPSILAPVVNRHLETIGDSPSTSPTSSPPDSPSQPQRRVPSLELPHPSSSPALSSLGRASTVPLIETPPINGQASATGAANRRAPSGRAKISVDEVGLITKSPRGGSQKAPNPNTNTSARSPNPARKLRTTSVSESSRSPSLRRRAVSSPVPPDLAALVKPPASLSPRETSGSTLVPRQPSRSPSPGGRNGMASARKPRGSGKLQASNGNKDISKENDNPAQDSKPKPKSTLTGHGELNLEKGKQRGTPFSLNAAHFFRKDHPALIDKETGMLDAATARTCFPHISEEQIREHYQQFKKYDTNGDYSLDFMEMTQAIQSTVADYYKPRQIKEAMVEIDVDQSGSVDFYEYLGVSTMLMMKIGKSEIFRSSMVKHAGGSISKVCSIQ</sequence>
<dbReference type="SUPFAM" id="SSF47473">
    <property type="entry name" value="EF-hand"/>
    <property type="match status" value="1"/>
</dbReference>
<dbReference type="OMA" id="HREMSST"/>
<dbReference type="RefSeq" id="XP_038071210.1">
    <property type="nucleotide sequence ID" value="XM_038215282.1"/>
</dbReference>
<dbReference type="OrthoDB" id="5983955at2759"/>
<feature type="region of interest" description="Disordered" evidence="3">
    <location>
        <begin position="410"/>
        <end position="642"/>
    </location>
</feature>
<feature type="compositionally biased region" description="Low complexity" evidence="3">
    <location>
        <begin position="573"/>
        <end position="583"/>
    </location>
</feature>
<protein>
    <recommendedName>
        <fullName evidence="4">EF-hand domain-containing protein</fullName>
    </recommendedName>
</protein>
<keyword evidence="1" id="KW-0106">Calcium</keyword>
<dbReference type="Gene3D" id="1.10.238.10">
    <property type="entry name" value="EF-hand"/>
    <property type="match status" value="1"/>
</dbReference>
<evidence type="ECO:0000313" key="5">
    <source>
        <dbReference type="EnsemblMetazoa" id="XP_038071210.1"/>
    </source>
</evidence>
<dbReference type="GeneID" id="119740080"/>
<dbReference type="AlphaFoldDB" id="A0A914B5W8"/>
<dbReference type="CDD" id="cd00051">
    <property type="entry name" value="EFh"/>
    <property type="match status" value="1"/>
</dbReference>
<keyword evidence="6" id="KW-1185">Reference proteome</keyword>
<evidence type="ECO:0000256" key="2">
    <source>
        <dbReference type="SAM" id="Coils"/>
    </source>
</evidence>
<feature type="domain" description="EF-hand" evidence="4">
    <location>
        <begin position="684"/>
        <end position="719"/>
    </location>
</feature>
<dbReference type="SMART" id="SM00054">
    <property type="entry name" value="EFh"/>
    <property type="match status" value="2"/>
</dbReference>
<dbReference type="PROSITE" id="PS00018">
    <property type="entry name" value="EF_HAND_1"/>
    <property type="match status" value="1"/>
</dbReference>
<dbReference type="Proteomes" id="UP000887568">
    <property type="component" value="Unplaced"/>
</dbReference>
<dbReference type="EnsemblMetazoa" id="XM_038215282.1">
    <property type="protein sequence ID" value="XP_038071210.1"/>
    <property type="gene ID" value="LOC119740080"/>
</dbReference>
<accession>A0A914B5W8</accession>
<dbReference type="PROSITE" id="PS50222">
    <property type="entry name" value="EF_HAND_2"/>
    <property type="match status" value="2"/>
</dbReference>
<feature type="compositionally biased region" description="Low complexity" evidence="3">
    <location>
        <begin position="429"/>
        <end position="452"/>
    </location>
</feature>
<dbReference type="GO" id="GO:0005509">
    <property type="term" value="F:calcium ion binding"/>
    <property type="evidence" value="ECO:0007669"/>
    <property type="project" value="InterPro"/>
</dbReference>
<reference evidence="5" key="1">
    <citation type="submission" date="2022-11" db="UniProtKB">
        <authorList>
            <consortium name="EnsemblMetazoa"/>
        </authorList>
    </citation>
    <scope>IDENTIFICATION</scope>
</reference>
<evidence type="ECO:0000256" key="1">
    <source>
        <dbReference type="ARBA" id="ARBA00022837"/>
    </source>
</evidence>
<evidence type="ECO:0000259" key="4">
    <source>
        <dbReference type="PROSITE" id="PS50222"/>
    </source>
</evidence>
<organism evidence="5 6">
    <name type="scientific">Patiria miniata</name>
    <name type="common">Bat star</name>
    <name type="synonym">Asterina miniata</name>
    <dbReference type="NCBI Taxonomy" id="46514"/>
    <lineage>
        <taxon>Eukaryota</taxon>
        <taxon>Metazoa</taxon>
        <taxon>Echinodermata</taxon>
        <taxon>Eleutherozoa</taxon>
        <taxon>Asterozoa</taxon>
        <taxon>Asteroidea</taxon>
        <taxon>Valvatacea</taxon>
        <taxon>Valvatida</taxon>
        <taxon>Asterinidae</taxon>
        <taxon>Patiria</taxon>
    </lineage>
</organism>
<feature type="coiled-coil region" evidence="2">
    <location>
        <begin position="142"/>
        <end position="314"/>
    </location>
</feature>
<dbReference type="InterPro" id="IPR011992">
    <property type="entry name" value="EF-hand-dom_pair"/>
</dbReference>
<keyword evidence="2" id="KW-0175">Coiled coil</keyword>